<evidence type="ECO:0000313" key="4">
    <source>
        <dbReference type="EMBL" id="GES78712.1"/>
    </source>
</evidence>
<evidence type="ECO:0000256" key="1">
    <source>
        <dbReference type="ARBA" id="ARBA00023125"/>
    </source>
</evidence>
<dbReference type="PANTHER" id="PTHR48112">
    <property type="entry name" value="HIGH MOBILITY GROUP PROTEIN DSP1"/>
    <property type="match status" value="1"/>
</dbReference>
<dbReference type="AlphaFoldDB" id="A0A8H3QH10"/>
<dbReference type="OrthoDB" id="2371431at2759"/>
<comment type="caution">
    <text evidence="4">The sequence shown here is derived from an EMBL/GenBank/DDBJ whole genome shotgun (WGS) entry which is preliminary data.</text>
</comment>
<gene>
    <name evidence="4" type="ORF">RCL2_000602500</name>
</gene>
<feature type="domain" description="HMG box" evidence="3">
    <location>
        <begin position="244"/>
        <end position="317"/>
    </location>
</feature>
<accession>A0A8H3QH10</accession>
<dbReference type="Proteomes" id="UP000615446">
    <property type="component" value="Unassembled WGS sequence"/>
</dbReference>
<dbReference type="EMBL" id="BLAL01000040">
    <property type="protein sequence ID" value="GES78712.1"/>
    <property type="molecule type" value="Genomic_DNA"/>
</dbReference>
<dbReference type="SMART" id="SM00398">
    <property type="entry name" value="HMG"/>
    <property type="match status" value="2"/>
</dbReference>
<dbReference type="InterPro" id="IPR009071">
    <property type="entry name" value="HMG_box_dom"/>
</dbReference>
<keyword evidence="1" id="KW-0238">DNA-binding</keyword>
<dbReference type="Gene3D" id="1.10.30.10">
    <property type="entry name" value="High mobility group box domain"/>
    <property type="match status" value="1"/>
</dbReference>
<dbReference type="InterPro" id="IPR050342">
    <property type="entry name" value="HMGB"/>
</dbReference>
<evidence type="ECO:0000259" key="3">
    <source>
        <dbReference type="SMART" id="SM00398"/>
    </source>
</evidence>
<reference evidence="4" key="1">
    <citation type="submission" date="2019-10" db="EMBL/GenBank/DDBJ databases">
        <title>Conservation and host-specific expression of non-tandemly repeated heterogenous ribosome RNA gene in arbuscular mycorrhizal fungi.</title>
        <authorList>
            <person name="Maeda T."/>
            <person name="Kobayashi Y."/>
            <person name="Nakagawa T."/>
            <person name="Ezawa T."/>
            <person name="Yamaguchi K."/>
            <person name="Bino T."/>
            <person name="Nishimoto Y."/>
            <person name="Shigenobu S."/>
            <person name="Kawaguchi M."/>
        </authorList>
    </citation>
    <scope>NUCLEOTIDE SEQUENCE</scope>
    <source>
        <strain evidence="4">HR1</strain>
    </source>
</reference>
<evidence type="ECO:0000256" key="2">
    <source>
        <dbReference type="SAM" id="MobiDB-lite"/>
    </source>
</evidence>
<organism evidence="4 5">
    <name type="scientific">Rhizophagus clarus</name>
    <dbReference type="NCBI Taxonomy" id="94130"/>
    <lineage>
        <taxon>Eukaryota</taxon>
        <taxon>Fungi</taxon>
        <taxon>Fungi incertae sedis</taxon>
        <taxon>Mucoromycota</taxon>
        <taxon>Glomeromycotina</taxon>
        <taxon>Glomeromycetes</taxon>
        <taxon>Glomerales</taxon>
        <taxon>Glomeraceae</taxon>
        <taxon>Rhizophagus</taxon>
    </lineage>
</organism>
<dbReference type="SUPFAM" id="SSF47095">
    <property type="entry name" value="HMG-box"/>
    <property type="match status" value="1"/>
</dbReference>
<dbReference type="GO" id="GO:0003677">
    <property type="term" value="F:DNA binding"/>
    <property type="evidence" value="ECO:0007669"/>
    <property type="project" value="UniProtKB-KW"/>
</dbReference>
<evidence type="ECO:0000313" key="5">
    <source>
        <dbReference type="Proteomes" id="UP000615446"/>
    </source>
</evidence>
<proteinExistence type="predicted"/>
<feature type="region of interest" description="Disordered" evidence="2">
    <location>
        <begin position="169"/>
        <end position="189"/>
    </location>
</feature>
<feature type="domain" description="HMG box" evidence="3">
    <location>
        <begin position="60"/>
        <end position="133"/>
    </location>
</feature>
<sequence length="381" mass="45148">MVMALYIMNNNEEKFEQVKKIDMVNEVTEFIKKLDHSNIFPPKYSASEIMVTDTNKEGLSNKRTMTGFFCFRHVVYLEVMQQELLDFIKGGMFFAQVASVMWNEASQEDRDKYKELSLELKRLQINFHKDKSYNRKKPTTIPVFNMNNISKPNNNNIIIKKKKKIINKKQVQPEQTDDKPNIQQTPQESTSFQRMSIAFLVENLSNNESNEITEFIKKLDYSNIFPPKRSAKEIMVTELNKEGLPRRAMNCFFCFRHVVYLEIVQQKLLDFVKDGVFFTQVASEMWIKASQKDRENYKELASELKKLQINFHKDKTYIKHKPAGSVNNTKKKNIIVIYVKFNINLWASSQPRHFVIKREVIEFGLQRETNWLFRRQSMEEE</sequence>
<protein>
    <recommendedName>
        <fullName evidence="3">HMG box domain-containing protein</fullName>
    </recommendedName>
</protein>
<dbReference type="InterPro" id="IPR036910">
    <property type="entry name" value="HMG_box_dom_sf"/>
</dbReference>
<name>A0A8H3QH10_9GLOM</name>